<evidence type="ECO:0000259" key="3">
    <source>
        <dbReference type="PROSITE" id="PS50600"/>
    </source>
</evidence>
<feature type="domain" description="Ubiquitin-like protease family profile" evidence="3">
    <location>
        <begin position="1"/>
        <end position="87"/>
    </location>
</feature>
<keyword evidence="2" id="KW-0378">Hydrolase</keyword>
<evidence type="ECO:0000313" key="4">
    <source>
        <dbReference type="EMBL" id="KAG6952468.1"/>
    </source>
</evidence>
<evidence type="ECO:0000313" key="5">
    <source>
        <dbReference type="Proteomes" id="UP000709295"/>
    </source>
</evidence>
<dbReference type="PROSITE" id="PS50600">
    <property type="entry name" value="ULP_PROTEASE"/>
    <property type="match status" value="1"/>
</dbReference>
<keyword evidence="1" id="KW-0645">Protease</keyword>
<dbReference type="InterPro" id="IPR003653">
    <property type="entry name" value="Peptidase_C48_C"/>
</dbReference>
<keyword evidence="5" id="KW-1185">Reference proteome</keyword>
<name>A0A8J5IXL1_9STRA</name>
<sequence length="117" mass="13670">MKGYVFLPVKFDTHHWACLVINKIEKQLQVYDTMNKRKTAKVLKWMMAREIDEGVLQSKFKQLTIKKPRQKDGDSCGIFVCLQFWTQVSSNNPQDVAPVGLVRLRWKMLQALLDMKA</sequence>
<dbReference type="Proteomes" id="UP000709295">
    <property type="component" value="Unassembled WGS sequence"/>
</dbReference>
<gene>
    <name evidence="4" type="ORF">JG688_00013261</name>
</gene>
<dbReference type="AlphaFoldDB" id="A0A8J5IXL1"/>
<dbReference type="EMBL" id="JAENGY010001109">
    <property type="protein sequence ID" value="KAG6952468.1"/>
    <property type="molecule type" value="Genomic_DNA"/>
</dbReference>
<dbReference type="Pfam" id="PF02902">
    <property type="entry name" value="Peptidase_C48"/>
    <property type="match status" value="1"/>
</dbReference>
<reference evidence="4" key="1">
    <citation type="submission" date="2021-01" db="EMBL/GenBank/DDBJ databases">
        <title>Phytophthora aleatoria, a newly-described species from Pinus radiata is distinct from Phytophthora cactorum isolates based on comparative genomics.</title>
        <authorList>
            <person name="Mcdougal R."/>
            <person name="Panda P."/>
            <person name="Williams N."/>
            <person name="Studholme D.J."/>
        </authorList>
    </citation>
    <scope>NUCLEOTIDE SEQUENCE</scope>
    <source>
        <strain evidence="4">NZFS 4037</strain>
    </source>
</reference>
<protein>
    <recommendedName>
        <fullName evidence="3">Ubiquitin-like protease family profile domain-containing protein</fullName>
    </recommendedName>
</protein>
<evidence type="ECO:0000256" key="1">
    <source>
        <dbReference type="ARBA" id="ARBA00022670"/>
    </source>
</evidence>
<evidence type="ECO:0000256" key="2">
    <source>
        <dbReference type="ARBA" id="ARBA00022801"/>
    </source>
</evidence>
<dbReference type="GO" id="GO:0008234">
    <property type="term" value="F:cysteine-type peptidase activity"/>
    <property type="evidence" value="ECO:0007669"/>
    <property type="project" value="InterPro"/>
</dbReference>
<organism evidence="4 5">
    <name type="scientific">Phytophthora aleatoria</name>
    <dbReference type="NCBI Taxonomy" id="2496075"/>
    <lineage>
        <taxon>Eukaryota</taxon>
        <taxon>Sar</taxon>
        <taxon>Stramenopiles</taxon>
        <taxon>Oomycota</taxon>
        <taxon>Peronosporomycetes</taxon>
        <taxon>Peronosporales</taxon>
        <taxon>Peronosporaceae</taxon>
        <taxon>Phytophthora</taxon>
    </lineage>
</organism>
<dbReference type="GO" id="GO:0006508">
    <property type="term" value="P:proteolysis"/>
    <property type="evidence" value="ECO:0007669"/>
    <property type="project" value="UniProtKB-KW"/>
</dbReference>
<accession>A0A8J5IXL1</accession>
<proteinExistence type="predicted"/>
<comment type="caution">
    <text evidence="4">The sequence shown here is derived from an EMBL/GenBank/DDBJ whole genome shotgun (WGS) entry which is preliminary data.</text>
</comment>